<dbReference type="InterPro" id="IPR036938">
    <property type="entry name" value="PAP2/HPO_sf"/>
</dbReference>
<dbReference type="Pfam" id="PF01569">
    <property type="entry name" value="PAP2"/>
    <property type="match status" value="1"/>
</dbReference>
<keyword evidence="4" id="KW-0378">Hydrolase</keyword>
<dbReference type="PANTHER" id="PTHR14969">
    <property type="entry name" value="SPHINGOSINE-1-PHOSPHATE PHOSPHOHYDROLASE"/>
    <property type="match status" value="1"/>
</dbReference>
<evidence type="ECO:0000256" key="2">
    <source>
        <dbReference type="ARBA" id="ARBA00022475"/>
    </source>
</evidence>
<sequence length="220" mass="22783">MLLLAVLAALGPAAKTAALTNADLRLDEHLAGLRTPALTLVAKAATLVAQAAVGAVIAVVVPAILWLLRRRRDALLTACLMIGALGIAYVAKTLVAEHRPPKRLWVIPPDNAMSFPSGHATVAAAVAIILGLLVRGRLRPLALTVGVMFAGVVAFARMYLGVHYLLDVVGGCLAAVSAALLVSGFYDLPRIRSGLEDVGTPAAGRHHAGRAARVPTNRPG</sequence>
<accession>A0ABN0XB69</accession>
<protein>
    <recommendedName>
        <fullName evidence="8">Phosphatidic acid phosphatase type 2/haloperoxidase domain-containing protein</fullName>
    </recommendedName>
</protein>
<dbReference type="EMBL" id="BAAABM010000053">
    <property type="protein sequence ID" value="GAA0359847.1"/>
    <property type="molecule type" value="Genomic_DNA"/>
</dbReference>
<feature type="transmembrane region" description="Helical" evidence="7">
    <location>
        <begin position="42"/>
        <end position="68"/>
    </location>
</feature>
<evidence type="ECO:0000313" key="9">
    <source>
        <dbReference type="EMBL" id="GAA0359847.1"/>
    </source>
</evidence>
<feature type="transmembrane region" description="Helical" evidence="7">
    <location>
        <begin position="141"/>
        <end position="162"/>
    </location>
</feature>
<evidence type="ECO:0000256" key="3">
    <source>
        <dbReference type="ARBA" id="ARBA00022692"/>
    </source>
</evidence>
<evidence type="ECO:0000313" key="10">
    <source>
        <dbReference type="Proteomes" id="UP001501822"/>
    </source>
</evidence>
<dbReference type="SUPFAM" id="SSF48317">
    <property type="entry name" value="Acid phosphatase/Vanadium-dependent haloperoxidase"/>
    <property type="match status" value="1"/>
</dbReference>
<comment type="caution">
    <text evidence="9">The sequence shown here is derived from an EMBL/GenBank/DDBJ whole genome shotgun (WGS) entry which is preliminary data.</text>
</comment>
<evidence type="ECO:0000256" key="1">
    <source>
        <dbReference type="ARBA" id="ARBA00004651"/>
    </source>
</evidence>
<dbReference type="InterPro" id="IPR000326">
    <property type="entry name" value="PAP2/HPO"/>
</dbReference>
<evidence type="ECO:0000256" key="4">
    <source>
        <dbReference type="ARBA" id="ARBA00022801"/>
    </source>
</evidence>
<evidence type="ECO:0000256" key="6">
    <source>
        <dbReference type="ARBA" id="ARBA00023136"/>
    </source>
</evidence>
<organism evidence="9 10">
    <name type="scientific">Actinoallomurus spadix</name>
    <dbReference type="NCBI Taxonomy" id="79912"/>
    <lineage>
        <taxon>Bacteria</taxon>
        <taxon>Bacillati</taxon>
        <taxon>Actinomycetota</taxon>
        <taxon>Actinomycetes</taxon>
        <taxon>Streptosporangiales</taxon>
        <taxon>Thermomonosporaceae</taxon>
        <taxon>Actinoallomurus</taxon>
    </lineage>
</organism>
<dbReference type="PANTHER" id="PTHR14969:SF62">
    <property type="entry name" value="DECAPRENYLPHOSPHORYL-5-PHOSPHORIBOSE PHOSPHATASE RV3807C-RELATED"/>
    <property type="match status" value="1"/>
</dbReference>
<proteinExistence type="predicted"/>
<gene>
    <name evidence="9" type="ORF">GCM10010151_57050</name>
</gene>
<dbReference type="SMART" id="SM00014">
    <property type="entry name" value="acidPPc"/>
    <property type="match status" value="1"/>
</dbReference>
<keyword evidence="3 7" id="KW-0812">Transmembrane</keyword>
<dbReference type="Gene3D" id="1.20.144.10">
    <property type="entry name" value="Phosphatidic acid phosphatase type 2/haloperoxidase"/>
    <property type="match status" value="1"/>
</dbReference>
<keyword evidence="2" id="KW-1003">Cell membrane</keyword>
<name>A0ABN0XB69_9ACTN</name>
<feature type="domain" description="Phosphatidic acid phosphatase type 2/haloperoxidase" evidence="8">
    <location>
        <begin position="74"/>
        <end position="183"/>
    </location>
</feature>
<keyword evidence="6 7" id="KW-0472">Membrane</keyword>
<feature type="transmembrane region" description="Helical" evidence="7">
    <location>
        <begin position="75"/>
        <end position="95"/>
    </location>
</feature>
<comment type="subcellular location">
    <subcellularLocation>
        <location evidence="1">Cell membrane</location>
        <topology evidence="1">Multi-pass membrane protein</topology>
    </subcellularLocation>
</comment>
<evidence type="ECO:0000256" key="7">
    <source>
        <dbReference type="SAM" id="Phobius"/>
    </source>
</evidence>
<evidence type="ECO:0000256" key="5">
    <source>
        <dbReference type="ARBA" id="ARBA00022989"/>
    </source>
</evidence>
<keyword evidence="5 7" id="KW-1133">Transmembrane helix</keyword>
<evidence type="ECO:0000259" key="8">
    <source>
        <dbReference type="SMART" id="SM00014"/>
    </source>
</evidence>
<feature type="transmembrane region" description="Helical" evidence="7">
    <location>
        <begin position="168"/>
        <end position="186"/>
    </location>
</feature>
<dbReference type="Proteomes" id="UP001501822">
    <property type="component" value="Unassembled WGS sequence"/>
</dbReference>
<feature type="transmembrane region" description="Helical" evidence="7">
    <location>
        <begin position="115"/>
        <end position="134"/>
    </location>
</feature>
<keyword evidence="10" id="KW-1185">Reference proteome</keyword>
<reference evidence="9 10" key="1">
    <citation type="journal article" date="2019" name="Int. J. Syst. Evol. Microbiol.">
        <title>The Global Catalogue of Microorganisms (GCM) 10K type strain sequencing project: providing services to taxonomists for standard genome sequencing and annotation.</title>
        <authorList>
            <consortium name="The Broad Institute Genomics Platform"/>
            <consortium name="The Broad Institute Genome Sequencing Center for Infectious Disease"/>
            <person name="Wu L."/>
            <person name="Ma J."/>
        </authorList>
    </citation>
    <scope>NUCLEOTIDE SEQUENCE [LARGE SCALE GENOMIC DNA]</scope>
    <source>
        <strain evidence="9 10">JCM 3146</strain>
    </source>
</reference>